<name>A0A2P2NZT6_RHIMU</name>
<sequence>MSRIHLHQSVPMQVYRIFIPFTLELEWQPAYPYCFCNSADDSFLDFRN</sequence>
<protein>
    <submittedName>
        <fullName evidence="1">Uncharacterized protein</fullName>
    </submittedName>
</protein>
<reference evidence="1" key="1">
    <citation type="submission" date="2018-02" db="EMBL/GenBank/DDBJ databases">
        <title>Rhizophora mucronata_Transcriptome.</title>
        <authorList>
            <person name="Meera S.P."/>
            <person name="Sreeshan A."/>
            <person name="Augustine A."/>
        </authorList>
    </citation>
    <scope>NUCLEOTIDE SEQUENCE</scope>
    <source>
        <tissue evidence="1">Leaf</tissue>
    </source>
</reference>
<accession>A0A2P2NZT6</accession>
<dbReference type="AlphaFoldDB" id="A0A2P2NZT6"/>
<organism evidence="1">
    <name type="scientific">Rhizophora mucronata</name>
    <name type="common">Asiatic mangrove</name>
    <dbReference type="NCBI Taxonomy" id="61149"/>
    <lineage>
        <taxon>Eukaryota</taxon>
        <taxon>Viridiplantae</taxon>
        <taxon>Streptophyta</taxon>
        <taxon>Embryophyta</taxon>
        <taxon>Tracheophyta</taxon>
        <taxon>Spermatophyta</taxon>
        <taxon>Magnoliopsida</taxon>
        <taxon>eudicotyledons</taxon>
        <taxon>Gunneridae</taxon>
        <taxon>Pentapetalae</taxon>
        <taxon>rosids</taxon>
        <taxon>fabids</taxon>
        <taxon>Malpighiales</taxon>
        <taxon>Rhizophoraceae</taxon>
        <taxon>Rhizophora</taxon>
    </lineage>
</organism>
<proteinExistence type="predicted"/>
<evidence type="ECO:0000313" key="1">
    <source>
        <dbReference type="EMBL" id="MBX48026.1"/>
    </source>
</evidence>
<dbReference type="EMBL" id="GGEC01067542">
    <property type="protein sequence ID" value="MBX48026.1"/>
    <property type="molecule type" value="Transcribed_RNA"/>
</dbReference>